<protein>
    <submittedName>
        <fullName evidence="1">Tetratricopeptide repeat protein</fullName>
    </submittedName>
</protein>
<evidence type="ECO:0000313" key="1">
    <source>
        <dbReference type="EMBL" id="QBH98187.1"/>
    </source>
</evidence>
<proteinExistence type="predicted"/>
<accession>A0A411WPT0</accession>
<dbReference type="OrthoDB" id="7278101at2"/>
<dbReference type="InterPro" id="IPR011990">
    <property type="entry name" value="TPR-like_helical_dom_sf"/>
</dbReference>
<dbReference type="Proteomes" id="UP000293154">
    <property type="component" value="Chromosome"/>
</dbReference>
<evidence type="ECO:0000313" key="2">
    <source>
        <dbReference type="Proteomes" id="UP000293154"/>
    </source>
</evidence>
<sequence length="429" mass="49699">MRPVQNNRRSADLIAKQEQQFHQLASQFQEAMRKADYQKGKELAEATLRIMPRNQDVQASYALCLMRIGEYEKSYKLYKRLLKTAPLNQLPSTMIDGLTEVCGWLQRPEEVRRYGLMSLEEADKIFSAGKVYPLPAGNPPPFNPNNPQENVISFTLFGAAPRYCEAAVMNAIVSQDLFPGWECRFYLDDTVPQDIQERLRKAGANVIKVDEATRQALPALMWRFLVLDDPKIKRYIIRDADSLLSEREQAAINEWVNSDYWYHHIRDYFTHSELILAGLWGGCHNENIPSVVDATREYLSQQEAHKRFVDQYFLRQYIWPTVRQSVLSHDDIFGFHHAKPFPAHPPIRWKTNKFHVGSNTSYQRVAVSSKLADGELQAWELIDENGVKQAEYRSVVHNGVWEEYLPFFTLDQVNDKTLTIRNINTSEKA</sequence>
<dbReference type="AlphaFoldDB" id="A0A411WPT0"/>
<keyword evidence="2" id="KW-1185">Reference proteome</keyword>
<dbReference type="Gene3D" id="1.25.40.10">
    <property type="entry name" value="Tetratricopeptide repeat domain"/>
    <property type="match status" value="1"/>
</dbReference>
<name>A0A411WPT0_9GAMM</name>
<dbReference type="RefSeq" id="WP_130593135.1">
    <property type="nucleotide sequence ID" value="NZ_CP034752.1"/>
</dbReference>
<gene>
    <name evidence="1" type="ORF">EKN56_18435</name>
</gene>
<dbReference type="EMBL" id="CP034752">
    <property type="protein sequence ID" value="QBH98187.1"/>
    <property type="molecule type" value="Genomic_DNA"/>
</dbReference>
<reference evidence="1 2" key="1">
    <citation type="submission" date="2019-03" db="EMBL/GenBank/DDBJ databases">
        <title>Pragia sp. nov. isolated from the gut tract of Carduelis flavirostris.</title>
        <authorList>
            <person name="Ge Y."/>
        </authorList>
    </citation>
    <scope>NUCLEOTIDE SEQUENCE [LARGE SCALE GENOMIC DNA]</scope>
    <source>
        <strain evidence="1 2">CF-458</strain>
    </source>
</reference>
<organism evidence="1 2">
    <name type="scientific">Limnobaculum zhutongyuii</name>
    <dbReference type="NCBI Taxonomy" id="2498113"/>
    <lineage>
        <taxon>Bacteria</taxon>
        <taxon>Pseudomonadati</taxon>
        <taxon>Pseudomonadota</taxon>
        <taxon>Gammaproteobacteria</taxon>
        <taxon>Enterobacterales</taxon>
        <taxon>Budviciaceae</taxon>
        <taxon>Limnobaculum</taxon>
    </lineage>
</organism>
<dbReference type="KEGG" id="prag:EKN56_18435"/>
<dbReference type="SUPFAM" id="SSF48452">
    <property type="entry name" value="TPR-like"/>
    <property type="match status" value="1"/>
</dbReference>